<dbReference type="AlphaFoldDB" id="A0A6M3L4T2"/>
<name>A0A6M3L4T2_9ZZZZ</name>
<accession>A0A6M3L4T2</accession>
<organism evidence="3">
    <name type="scientific">viral metagenome</name>
    <dbReference type="NCBI Taxonomy" id="1070528"/>
    <lineage>
        <taxon>unclassified sequences</taxon>
        <taxon>metagenomes</taxon>
        <taxon>organismal metagenomes</taxon>
    </lineage>
</organism>
<proteinExistence type="predicted"/>
<feature type="transmembrane region" description="Helical" evidence="1">
    <location>
        <begin position="20"/>
        <end position="40"/>
    </location>
</feature>
<reference evidence="3" key="1">
    <citation type="submission" date="2020-03" db="EMBL/GenBank/DDBJ databases">
        <title>The deep terrestrial virosphere.</title>
        <authorList>
            <person name="Holmfeldt K."/>
            <person name="Nilsson E."/>
            <person name="Simone D."/>
            <person name="Lopez-Fernandez M."/>
            <person name="Wu X."/>
            <person name="de Brujin I."/>
            <person name="Lundin D."/>
            <person name="Andersson A."/>
            <person name="Bertilsson S."/>
            <person name="Dopson M."/>
        </authorList>
    </citation>
    <scope>NUCLEOTIDE SEQUENCE</scope>
    <source>
        <strain evidence="2">MM415A02158</strain>
        <strain evidence="3">MM415B02527</strain>
    </source>
</reference>
<dbReference type="EMBL" id="MT142062">
    <property type="protein sequence ID" value="QJA73926.1"/>
    <property type="molecule type" value="Genomic_DNA"/>
</dbReference>
<sequence length="44" mass="5006">MNPIKIFIDWLVDFALHIGLYAVLLIGGLAGLIFLIVRLIKRKK</sequence>
<keyword evidence="1" id="KW-1133">Transmembrane helix</keyword>
<protein>
    <submittedName>
        <fullName evidence="3">Uncharacterized protein</fullName>
    </submittedName>
</protein>
<gene>
    <name evidence="2" type="ORF">MM415A02158_0009</name>
    <name evidence="3" type="ORF">MM415B02527_0014</name>
</gene>
<evidence type="ECO:0000313" key="2">
    <source>
        <dbReference type="EMBL" id="QJA73926.1"/>
    </source>
</evidence>
<evidence type="ECO:0000256" key="1">
    <source>
        <dbReference type="SAM" id="Phobius"/>
    </source>
</evidence>
<dbReference type="EMBL" id="MT142855">
    <property type="protein sequence ID" value="QJA89590.1"/>
    <property type="molecule type" value="Genomic_DNA"/>
</dbReference>
<keyword evidence="1" id="KW-0812">Transmembrane</keyword>
<keyword evidence="1" id="KW-0472">Membrane</keyword>
<evidence type="ECO:0000313" key="3">
    <source>
        <dbReference type="EMBL" id="QJA89590.1"/>
    </source>
</evidence>